<feature type="domain" description="Insertion element IS150 protein InsJ-like helix-turn-helix" evidence="4">
    <location>
        <begin position="2"/>
        <end position="38"/>
    </location>
</feature>
<keyword evidence="2" id="KW-0175">Coiled coil</keyword>
<evidence type="ECO:0000313" key="6">
    <source>
        <dbReference type="Proteomes" id="UP000014417"/>
    </source>
</evidence>
<dbReference type="HOGENOM" id="CLU_027402_17_9_11"/>
<gene>
    <name evidence="5" type="ORF">HMPREF9306_00303</name>
</gene>
<name>S2W400_9ACTN</name>
<dbReference type="PANTHER" id="PTHR33795">
    <property type="entry name" value="INSERTION ELEMENT IS150 PROTEIN INSJ"/>
    <property type="match status" value="1"/>
</dbReference>
<evidence type="ECO:0000259" key="4">
    <source>
        <dbReference type="Pfam" id="PF13518"/>
    </source>
</evidence>
<keyword evidence="6" id="KW-1185">Reference proteome</keyword>
<dbReference type="SUPFAM" id="SSF46689">
    <property type="entry name" value="Homeodomain-like"/>
    <property type="match status" value="1"/>
</dbReference>
<organism evidence="5 6">
    <name type="scientific">Propionimicrobium lymphophilum ACS-093-V-SCH5</name>
    <dbReference type="NCBI Taxonomy" id="883161"/>
    <lineage>
        <taxon>Bacteria</taxon>
        <taxon>Bacillati</taxon>
        <taxon>Actinomycetota</taxon>
        <taxon>Actinomycetes</taxon>
        <taxon>Propionibacteriales</taxon>
        <taxon>Propionibacteriaceae</taxon>
        <taxon>Propionimicrobium</taxon>
    </lineage>
</organism>
<dbReference type="InterPro" id="IPR055247">
    <property type="entry name" value="InsJ-like_HTH"/>
</dbReference>
<dbReference type="Proteomes" id="UP000014417">
    <property type="component" value="Unassembled WGS sequence"/>
</dbReference>
<reference evidence="5 6" key="1">
    <citation type="submission" date="2013-04" db="EMBL/GenBank/DDBJ databases">
        <title>The Genome Sequence of Propionimicrobium lymphophilum ACS-093-V-SCH5.</title>
        <authorList>
            <consortium name="The Broad Institute Genomics Platform"/>
            <person name="Earl A."/>
            <person name="Ward D."/>
            <person name="Feldgarden M."/>
            <person name="Gevers D."/>
            <person name="Saerens B."/>
            <person name="Vaneechoutte M."/>
            <person name="Walker B."/>
            <person name="Young S."/>
            <person name="Zeng Q."/>
            <person name="Gargeya S."/>
            <person name="Fitzgerald M."/>
            <person name="Haas B."/>
            <person name="Abouelleil A."/>
            <person name="Allen A.W."/>
            <person name="Alvarado L."/>
            <person name="Arachchi H.M."/>
            <person name="Berlin A.M."/>
            <person name="Chapman S.B."/>
            <person name="Gainer-Dewar J."/>
            <person name="Goldberg J."/>
            <person name="Griggs A."/>
            <person name="Gujja S."/>
            <person name="Hansen M."/>
            <person name="Howarth C."/>
            <person name="Imamovic A."/>
            <person name="Ireland A."/>
            <person name="Larimer J."/>
            <person name="McCowan C."/>
            <person name="Murphy C."/>
            <person name="Pearson M."/>
            <person name="Poon T.W."/>
            <person name="Priest M."/>
            <person name="Roberts A."/>
            <person name="Saif S."/>
            <person name="Shea T."/>
            <person name="Sisk P."/>
            <person name="Sykes S."/>
            <person name="Wortman J."/>
            <person name="Nusbaum C."/>
            <person name="Birren B."/>
        </authorList>
    </citation>
    <scope>NUCLEOTIDE SEQUENCE [LARGE SCALE GENOMIC DNA]</scope>
    <source>
        <strain evidence="5 6">ACS-093-V-SCH5</strain>
    </source>
</reference>
<evidence type="ECO:0000313" key="5">
    <source>
        <dbReference type="EMBL" id="EPD33886.1"/>
    </source>
</evidence>
<protein>
    <recommendedName>
        <fullName evidence="4">Insertion element IS150 protein InsJ-like helix-turn-helix domain-containing protein</fullName>
    </recommendedName>
</protein>
<evidence type="ECO:0000256" key="1">
    <source>
        <dbReference type="ARBA" id="ARBA00038232"/>
    </source>
</evidence>
<feature type="coiled-coil region" evidence="2">
    <location>
        <begin position="49"/>
        <end position="76"/>
    </location>
</feature>
<dbReference type="InterPro" id="IPR052057">
    <property type="entry name" value="IS150/IS1296_orfA-like"/>
</dbReference>
<accession>S2W400</accession>
<comment type="caution">
    <text evidence="5">The sequence shown here is derived from an EMBL/GenBank/DDBJ whole genome shotgun (WGS) entry which is preliminary data.</text>
</comment>
<dbReference type="EMBL" id="AGZR01000003">
    <property type="protein sequence ID" value="EPD33886.1"/>
    <property type="molecule type" value="Genomic_DNA"/>
</dbReference>
<feature type="compositionally biased region" description="Basic residues" evidence="3">
    <location>
        <begin position="32"/>
        <end position="41"/>
    </location>
</feature>
<sequence length="77" mass="8822">MSIAQDLGLASVNVVTSWVRIYRDQGEDGLRPKPKGRRPKTGPRVLSQTEELEQRIRDLEAENAYLKALRDLMNNEQ</sequence>
<dbReference type="AlphaFoldDB" id="S2W400"/>
<evidence type="ECO:0000256" key="3">
    <source>
        <dbReference type="SAM" id="MobiDB-lite"/>
    </source>
</evidence>
<comment type="similarity">
    <text evidence="1">Belongs to the IS150/IS1296 orfA family.</text>
</comment>
<dbReference type="PANTHER" id="PTHR33795:SF1">
    <property type="entry name" value="INSERTION ELEMENT IS150 PROTEIN INSJ"/>
    <property type="match status" value="1"/>
</dbReference>
<dbReference type="PATRIC" id="fig|883161.3.peg.306"/>
<proteinExistence type="inferred from homology"/>
<dbReference type="InterPro" id="IPR009057">
    <property type="entry name" value="Homeodomain-like_sf"/>
</dbReference>
<feature type="region of interest" description="Disordered" evidence="3">
    <location>
        <begin position="26"/>
        <end position="47"/>
    </location>
</feature>
<dbReference type="Pfam" id="PF13518">
    <property type="entry name" value="HTH_28"/>
    <property type="match status" value="1"/>
</dbReference>
<evidence type="ECO:0000256" key="2">
    <source>
        <dbReference type="SAM" id="Coils"/>
    </source>
</evidence>